<comment type="caution">
    <text evidence="4">The sequence shown here is derived from an EMBL/GenBank/DDBJ whole genome shotgun (WGS) entry which is preliminary data.</text>
</comment>
<sequence length="600" mass="65626">MAKVQDLDYGHRSLSRPRRGSRSTILIACSGLAIALVVSSVALNFLNVRIEVNIVGTDRMNPKIAQEKLTCRAPLPTLLASHPPGPDAPGIKAASTSLDEFLSIRTAESDIDSLSIAVVTPDGPIFQRGYGVLRANESDAQNRGAITRDSIYRIASITKMFTVLDTLILRERGVLNWDDTVTKFLPNFTFPSYGWSDFLNGNNYTAEHASPITLRQLASHLSGIGRDYPPIDIGVPWPAPLSRGVKAAEERKRMNVNSGAPVLDPVAKYPLVAPQYTFPIYSNTGFDVLGLCNVAANTLATGKQLTYREQMQQDIFEPLGMNSFYEVPHDSLAARVAVPASDSELADLTFEPDNDASGGQYSSLADLTTVMQTFLSPKATGLISPYVVREWLRPLHAWSDGFQEVGAPWEIAKVGREARVYSKGGNLPGYHSQFVLNPQWSYGVIVLVTGNYSDTVTLAREAISRFQPAFENLLLTQTLYAYGGVWVGDDSIALVTIEDGALYLQTLLIGDQDVLAILQTPPRGKPAPNPKAVALWSTGRPHEFRLAIGRPELNDVPGAGCEPYWITLDFPFSRGAPLDLLYWDGSELVYPSAGVRLRRD</sequence>
<keyword evidence="2" id="KW-0472">Membrane</keyword>
<keyword evidence="2" id="KW-0812">Transmembrane</keyword>
<evidence type="ECO:0000256" key="2">
    <source>
        <dbReference type="SAM" id="Phobius"/>
    </source>
</evidence>
<organism evidence="4 5">
    <name type="scientific">Mycena maculata</name>
    <dbReference type="NCBI Taxonomy" id="230809"/>
    <lineage>
        <taxon>Eukaryota</taxon>
        <taxon>Fungi</taxon>
        <taxon>Dikarya</taxon>
        <taxon>Basidiomycota</taxon>
        <taxon>Agaricomycotina</taxon>
        <taxon>Agaricomycetes</taxon>
        <taxon>Agaricomycetidae</taxon>
        <taxon>Agaricales</taxon>
        <taxon>Marasmiineae</taxon>
        <taxon>Mycenaceae</taxon>
        <taxon>Mycena</taxon>
    </lineage>
</organism>
<dbReference type="InterPro" id="IPR001466">
    <property type="entry name" value="Beta-lactam-related"/>
</dbReference>
<evidence type="ECO:0000313" key="5">
    <source>
        <dbReference type="Proteomes" id="UP001215280"/>
    </source>
</evidence>
<dbReference type="Gene3D" id="3.40.710.10">
    <property type="entry name" value="DD-peptidase/beta-lactamase superfamily"/>
    <property type="match status" value="1"/>
</dbReference>
<feature type="transmembrane region" description="Helical" evidence="2">
    <location>
        <begin position="25"/>
        <end position="46"/>
    </location>
</feature>
<dbReference type="InterPro" id="IPR012338">
    <property type="entry name" value="Beta-lactam/transpept-like"/>
</dbReference>
<evidence type="ECO:0000313" key="4">
    <source>
        <dbReference type="EMBL" id="KAJ7751289.1"/>
    </source>
</evidence>
<accession>A0AAD7IXD0</accession>
<evidence type="ECO:0000259" key="3">
    <source>
        <dbReference type="Pfam" id="PF00144"/>
    </source>
</evidence>
<keyword evidence="5" id="KW-1185">Reference proteome</keyword>
<keyword evidence="2" id="KW-1133">Transmembrane helix</keyword>
<protein>
    <submittedName>
        <fullName evidence="4">Beta-lactamase/transpeptidase-like protein</fullName>
    </submittedName>
</protein>
<reference evidence="4" key="1">
    <citation type="submission" date="2023-03" db="EMBL/GenBank/DDBJ databases">
        <title>Massive genome expansion in bonnet fungi (Mycena s.s.) driven by repeated elements and novel gene families across ecological guilds.</title>
        <authorList>
            <consortium name="Lawrence Berkeley National Laboratory"/>
            <person name="Harder C.B."/>
            <person name="Miyauchi S."/>
            <person name="Viragh M."/>
            <person name="Kuo A."/>
            <person name="Thoen E."/>
            <person name="Andreopoulos B."/>
            <person name="Lu D."/>
            <person name="Skrede I."/>
            <person name="Drula E."/>
            <person name="Henrissat B."/>
            <person name="Morin E."/>
            <person name="Kohler A."/>
            <person name="Barry K."/>
            <person name="LaButti K."/>
            <person name="Morin E."/>
            <person name="Salamov A."/>
            <person name="Lipzen A."/>
            <person name="Mereny Z."/>
            <person name="Hegedus B."/>
            <person name="Baldrian P."/>
            <person name="Stursova M."/>
            <person name="Weitz H."/>
            <person name="Taylor A."/>
            <person name="Grigoriev I.V."/>
            <person name="Nagy L.G."/>
            <person name="Martin F."/>
            <person name="Kauserud H."/>
        </authorList>
    </citation>
    <scope>NUCLEOTIDE SEQUENCE</scope>
    <source>
        <strain evidence="4">CBHHK188m</strain>
    </source>
</reference>
<name>A0AAD7IXD0_9AGAR</name>
<dbReference type="AlphaFoldDB" id="A0AAD7IXD0"/>
<evidence type="ECO:0000256" key="1">
    <source>
        <dbReference type="ARBA" id="ARBA00038473"/>
    </source>
</evidence>
<dbReference type="InterPro" id="IPR051478">
    <property type="entry name" value="Beta-lactamase-like_AB/R"/>
</dbReference>
<dbReference type="EMBL" id="JARJLG010000079">
    <property type="protein sequence ID" value="KAJ7751289.1"/>
    <property type="molecule type" value="Genomic_DNA"/>
</dbReference>
<comment type="similarity">
    <text evidence="1">Belongs to the beta-lactamase family.</text>
</comment>
<proteinExistence type="inferred from homology"/>
<dbReference type="Pfam" id="PF00144">
    <property type="entry name" value="Beta-lactamase"/>
    <property type="match status" value="1"/>
</dbReference>
<dbReference type="PANTHER" id="PTHR22935:SF95">
    <property type="entry name" value="BETA-LACTAMASE-LIKE 1-RELATED"/>
    <property type="match status" value="1"/>
</dbReference>
<dbReference type="Proteomes" id="UP001215280">
    <property type="component" value="Unassembled WGS sequence"/>
</dbReference>
<gene>
    <name evidence="4" type="ORF">DFH07DRAFT_826779</name>
</gene>
<dbReference type="PANTHER" id="PTHR22935">
    <property type="entry name" value="PENICILLIN-BINDING PROTEIN"/>
    <property type="match status" value="1"/>
</dbReference>
<feature type="domain" description="Beta-lactamase-related" evidence="3">
    <location>
        <begin position="106"/>
        <end position="456"/>
    </location>
</feature>
<dbReference type="SUPFAM" id="SSF56601">
    <property type="entry name" value="beta-lactamase/transpeptidase-like"/>
    <property type="match status" value="1"/>
</dbReference>